<proteinExistence type="predicted"/>
<accession>A0A0L8IEB3</accession>
<organism evidence="2">
    <name type="scientific">Octopus bimaculoides</name>
    <name type="common">California two-spotted octopus</name>
    <dbReference type="NCBI Taxonomy" id="37653"/>
    <lineage>
        <taxon>Eukaryota</taxon>
        <taxon>Metazoa</taxon>
        <taxon>Spiralia</taxon>
        <taxon>Lophotrochozoa</taxon>
        <taxon>Mollusca</taxon>
        <taxon>Cephalopoda</taxon>
        <taxon>Coleoidea</taxon>
        <taxon>Octopodiformes</taxon>
        <taxon>Octopoda</taxon>
        <taxon>Incirrata</taxon>
        <taxon>Octopodidae</taxon>
        <taxon>Octopus</taxon>
    </lineage>
</organism>
<dbReference type="Pfam" id="PF21530">
    <property type="entry name" value="Pif1_2B_dom"/>
    <property type="match status" value="1"/>
</dbReference>
<dbReference type="PANTHER" id="PTHR23274">
    <property type="entry name" value="DNA HELICASE-RELATED"/>
    <property type="match status" value="1"/>
</dbReference>
<sequence length="81" mass="9188">TKRRISISDLPLHKIKSKIGAPIMLLRNLDHKNGHYNSTRYKIVTAKKLIGVDVGQIVLIPRISLRPSDSNLPFTLQNLNF</sequence>
<dbReference type="EMBL" id="KQ415889">
    <property type="protein sequence ID" value="KOF99828.1"/>
    <property type="molecule type" value="Genomic_DNA"/>
</dbReference>
<protein>
    <recommendedName>
        <fullName evidence="1">DNA helicase Pif1-like 2B domain-containing protein</fullName>
    </recommendedName>
</protein>
<evidence type="ECO:0000259" key="1">
    <source>
        <dbReference type="Pfam" id="PF21530"/>
    </source>
</evidence>
<reference evidence="2" key="1">
    <citation type="submission" date="2015-07" db="EMBL/GenBank/DDBJ databases">
        <title>MeaNS - Measles Nucleotide Surveillance Program.</title>
        <authorList>
            <person name="Tran T."/>
            <person name="Druce J."/>
        </authorList>
    </citation>
    <scope>NUCLEOTIDE SEQUENCE</scope>
    <source>
        <strain evidence="2">UCB-OBI-ISO-001</strain>
        <tissue evidence="2">Gonad</tissue>
    </source>
</reference>
<dbReference type="STRING" id="37653.A0A0L8IEB3"/>
<dbReference type="GO" id="GO:0006260">
    <property type="term" value="P:DNA replication"/>
    <property type="evidence" value="ECO:0007669"/>
    <property type="project" value="TreeGrafter"/>
</dbReference>
<name>A0A0L8IEB3_OCTBM</name>
<dbReference type="PANTHER" id="PTHR23274:SF51">
    <property type="entry name" value="OS03G0423850 PROTEIN"/>
    <property type="match status" value="1"/>
</dbReference>
<evidence type="ECO:0000313" key="2">
    <source>
        <dbReference type="EMBL" id="KOF99828.1"/>
    </source>
</evidence>
<dbReference type="AlphaFoldDB" id="A0A0L8IEB3"/>
<feature type="non-terminal residue" evidence="2">
    <location>
        <position position="1"/>
    </location>
</feature>
<gene>
    <name evidence="2" type="ORF">OCBIM_22011668mg</name>
</gene>
<feature type="domain" description="DNA helicase Pif1-like 2B" evidence="1">
    <location>
        <begin position="4"/>
        <end position="44"/>
    </location>
</feature>
<dbReference type="InterPro" id="IPR049163">
    <property type="entry name" value="Pif1-like_2B_dom"/>
</dbReference>
<dbReference type="GO" id="GO:0005657">
    <property type="term" value="C:replication fork"/>
    <property type="evidence" value="ECO:0007669"/>
    <property type="project" value="TreeGrafter"/>
</dbReference>